<proteinExistence type="predicted"/>
<evidence type="ECO:0000313" key="2">
    <source>
        <dbReference type="Proteomes" id="UP000075349"/>
    </source>
</evidence>
<gene>
    <name evidence="1" type="ORF">AUQ44_01995</name>
</gene>
<organism evidence="1 2">
    <name type="scientific">Vibrio cidicii</name>
    <dbReference type="NCBI Taxonomy" id="1763883"/>
    <lineage>
        <taxon>Bacteria</taxon>
        <taxon>Pseudomonadati</taxon>
        <taxon>Pseudomonadota</taxon>
        <taxon>Gammaproteobacteria</taxon>
        <taxon>Vibrionales</taxon>
        <taxon>Vibrionaceae</taxon>
        <taxon>Vibrio</taxon>
    </lineage>
</organism>
<dbReference type="Proteomes" id="UP000075349">
    <property type="component" value="Unassembled WGS sequence"/>
</dbReference>
<evidence type="ECO:0000313" key="1">
    <source>
        <dbReference type="EMBL" id="KYN24683.1"/>
    </source>
</evidence>
<dbReference type="EMBL" id="LOMK01000001">
    <property type="protein sequence ID" value="KYN24683.1"/>
    <property type="molecule type" value="Genomic_DNA"/>
</dbReference>
<name>A0A151JGH9_9VIBR</name>
<protein>
    <submittedName>
        <fullName evidence="1">Uncharacterized protein</fullName>
    </submittedName>
</protein>
<comment type="caution">
    <text evidence="1">The sequence shown here is derived from an EMBL/GenBank/DDBJ whole genome shotgun (WGS) entry which is preliminary data.</text>
</comment>
<reference evidence="2" key="1">
    <citation type="submission" date="2015-12" db="EMBL/GenBank/DDBJ databases">
        <authorList>
            <person name="Tarr C.L."/>
            <person name="Gladney L.M."/>
        </authorList>
    </citation>
    <scope>NUCLEOTIDE SEQUENCE [LARGE SCALE GENOMIC DNA]</scope>
    <source>
        <strain evidence="2">2756-81</strain>
    </source>
</reference>
<sequence>MGMREVSQFGAKLLWKFRFRFEFSERDLSNFSVFQIALKATKFEPIRVLKLKRFVGFPNQVNLGFS</sequence>
<accession>A0A151JGH9</accession>
<dbReference type="AlphaFoldDB" id="A0A151JGH9"/>